<dbReference type="GO" id="GO:0016747">
    <property type="term" value="F:acyltransferase activity, transferring groups other than amino-acyl groups"/>
    <property type="evidence" value="ECO:0007669"/>
    <property type="project" value="InterPro"/>
</dbReference>
<dbReference type="EC" id="2.3.1.-" evidence="4"/>
<accession>A0A841KIP1</accession>
<dbReference type="InterPro" id="IPR000182">
    <property type="entry name" value="GNAT_dom"/>
</dbReference>
<dbReference type="PANTHER" id="PTHR43877:SF5">
    <property type="entry name" value="BLL8307 PROTEIN"/>
    <property type="match status" value="1"/>
</dbReference>
<keyword evidence="2 4" id="KW-0012">Acyltransferase</keyword>
<organism evidence="4 5">
    <name type="scientific">Oleiagrimonas soli</name>
    <dbReference type="NCBI Taxonomy" id="1543381"/>
    <lineage>
        <taxon>Bacteria</taxon>
        <taxon>Pseudomonadati</taxon>
        <taxon>Pseudomonadota</taxon>
        <taxon>Gammaproteobacteria</taxon>
        <taxon>Lysobacterales</taxon>
        <taxon>Rhodanobacteraceae</taxon>
        <taxon>Oleiagrimonas</taxon>
    </lineage>
</organism>
<dbReference type="Proteomes" id="UP000560000">
    <property type="component" value="Unassembled WGS sequence"/>
</dbReference>
<protein>
    <submittedName>
        <fullName evidence="4">Putative acetyltransferase</fullName>
        <ecNumber evidence="4">2.3.1.-</ecNumber>
    </submittedName>
</protein>
<proteinExistence type="predicted"/>
<dbReference type="PANTHER" id="PTHR43877">
    <property type="entry name" value="AMINOALKYLPHOSPHONATE N-ACETYLTRANSFERASE-RELATED-RELATED"/>
    <property type="match status" value="1"/>
</dbReference>
<dbReference type="Pfam" id="PF00583">
    <property type="entry name" value="Acetyltransf_1"/>
    <property type="match status" value="1"/>
</dbReference>
<dbReference type="RefSeq" id="WP_152569386.1">
    <property type="nucleotide sequence ID" value="NZ_JACHET010000001.1"/>
</dbReference>
<comment type="caution">
    <text evidence="4">The sequence shown here is derived from an EMBL/GenBank/DDBJ whole genome shotgun (WGS) entry which is preliminary data.</text>
</comment>
<dbReference type="InterPro" id="IPR016181">
    <property type="entry name" value="Acyl_CoA_acyltransferase"/>
</dbReference>
<keyword evidence="1 4" id="KW-0808">Transferase</keyword>
<evidence type="ECO:0000313" key="4">
    <source>
        <dbReference type="EMBL" id="MBB6185056.1"/>
    </source>
</evidence>
<evidence type="ECO:0000256" key="2">
    <source>
        <dbReference type="ARBA" id="ARBA00023315"/>
    </source>
</evidence>
<dbReference type="AlphaFoldDB" id="A0A841KIP1"/>
<evidence type="ECO:0000313" key="5">
    <source>
        <dbReference type="Proteomes" id="UP000560000"/>
    </source>
</evidence>
<name>A0A841KIP1_9GAMM</name>
<gene>
    <name evidence="4" type="ORF">HNQ86_002401</name>
</gene>
<dbReference type="EMBL" id="JACHET010000001">
    <property type="protein sequence ID" value="MBB6185056.1"/>
    <property type="molecule type" value="Genomic_DNA"/>
</dbReference>
<dbReference type="CDD" id="cd04301">
    <property type="entry name" value="NAT_SF"/>
    <property type="match status" value="1"/>
</dbReference>
<dbReference type="InterPro" id="IPR050832">
    <property type="entry name" value="Bact_Acetyltransf"/>
</dbReference>
<dbReference type="Gene3D" id="3.40.630.30">
    <property type="match status" value="1"/>
</dbReference>
<dbReference type="OrthoDB" id="9803233at2"/>
<dbReference type="PROSITE" id="PS51186">
    <property type="entry name" value="GNAT"/>
    <property type="match status" value="1"/>
</dbReference>
<sequence length="157" mass="17376">MPLTIRLDTRLGPSVARFLEAHLQDMRAVSPPESKHALDLDGLRAPDITFWTVHRDDALVGCGALKALDPAHGEIKSMRIDAACRGQGIGSTLLEHIEREARRRGYLRLSLETGAMDFFRPARALYARHGFTPCPPFAAYRPDPNSVFLTKSLADTP</sequence>
<reference evidence="4 5" key="1">
    <citation type="submission" date="2020-08" db="EMBL/GenBank/DDBJ databases">
        <title>Genomic Encyclopedia of Type Strains, Phase IV (KMG-IV): sequencing the most valuable type-strain genomes for metagenomic binning, comparative biology and taxonomic classification.</title>
        <authorList>
            <person name="Goeker M."/>
        </authorList>
    </citation>
    <scope>NUCLEOTIDE SEQUENCE [LARGE SCALE GENOMIC DNA]</scope>
    <source>
        <strain evidence="4 5">DSM 107085</strain>
    </source>
</reference>
<feature type="domain" description="N-acetyltransferase" evidence="3">
    <location>
        <begin position="3"/>
        <end position="154"/>
    </location>
</feature>
<evidence type="ECO:0000256" key="1">
    <source>
        <dbReference type="ARBA" id="ARBA00022679"/>
    </source>
</evidence>
<dbReference type="SUPFAM" id="SSF55729">
    <property type="entry name" value="Acyl-CoA N-acyltransferases (Nat)"/>
    <property type="match status" value="1"/>
</dbReference>
<evidence type="ECO:0000259" key="3">
    <source>
        <dbReference type="PROSITE" id="PS51186"/>
    </source>
</evidence>